<organism evidence="1 2">
    <name type="scientific">Dryococelus australis</name>
    <dbReference type="NCBI Taxonomy" id="614101"/>
    <lineage>
        <taxon>Eukaryota</taxon>
        <taxon>Metazoa</taxon>
        <taxon>Ecdysozoa</taxon>
        <taxon>Arthropoda</taxon>
        <taxon>Hexapoda</taxon>
        <taxon>Insecta</taxon>
        <taxon>Pterygota</taxon>
        <taxon>Neoptera</taxon>
        <taxon>Polyneoptera</taxon>
        <taxon>Phasmatodea</taxon>
        <taxon>Verophasmatodea</taxon>
        <taxon>Anareolatae</taxon>
        <taxon>Phasmatidae</taxon>
        <taxon>Eurycanthinae</taxon>
        <taxon>Dryococelus</taxon>
    </lineage>
</organism>
<dbReference type="EMBL" id="JARBHB010000001">
    <property type="protein sequence ID" value="KAJ8894740.1"/>
    <property type="molecule type" value="Genomic_DNA"/>
</dbReference>
<name>A0ABQ9IDJ0_9NEOP</name>
<evidence type="ECO:0000313" key="2">
    <source>
        <dbReference type="Proteomes" id="UP001159363"/>
    </source>
</evidence>
<gene>
    <name evidence="1" type="ORF">PR048_000047</name>
</gene>
<keyword evidence="2" id="KW-1185">Reference proteome</keyword>
<comment type="caution">
    <text evidence="1">The sequence shown here is derived from an EMBL/GenBank/DDBJ whole genome shotgun (WGS) entry which is preliminary data.</text>
</comment>
<evidence type="ECO:0000313" key="1">
    <source>
        <dbReference type="EMBL" id="KAJ8894740.1"/>
    </source>
</evidence>
<proteinExistence type="predicted"/>
<protein>
    <submittedName>
        <fullName evidence="1">Uncharacterized protein</fullName>
    </submittedName>
</protein>
<accession>A0ABQ9IDJ0</accession>
<dbReference type="Proteomes" id="UP001159363">
    <property type="component" value="Chromosome 1"/>
</dbReference>
<sequence>MCVVHNDAGSGKRGLKRCPLLAAFYYTIFTVKKAAVGLGKLASIEYCTSSHAGSGSSEARTPRATHDQARLRVYVSRRYTQVLSYNSNHSTAGQHRVLHQLARWQWQQRGANTTSHSRPGKTPRKRLQQAIHAGSRTTAIIARVFFKLLLADVRSRVGMKGRGETEDTSDIFRHDSHMRKYERDPAENRTRFAEVGAVSLIPMYAEGLTFYRVVSRNHSVTYSIGRMLRGKATFGRHCTLRISVISPGARVSGCGNVSAEVQLASEVVVMSQLKYNSRQWLW</sequence>
<reference evidence="1 2" key="1">
    <citation type="submission" date="2023-02" db="EMBL/GenBank/DDBJ databases">
        <title>LHISI_Scaffold_Assembly.</title>
        <authorList>
            <person name="Stuart O.P."/>
            <person name="Cleave R."/>
            <person name="Magrath M.J.L."/>
            <person name="Mikheyev A.S."/>
        </authorList>
    </citation>
    <scope>NUCLEOTIDE SEQUENCE [LARGE SCALE GENOMIC DNA]</scope>
    <source>
        <strain evidence="1">Daus_M_001</strain>
        <tissue evidence="1">Leg muscle</tissue>
    </source>
</reference>